<evidence type="ECO:0000256" key="1">
    <source>
        <dbReference type="SAM" id="MobiDB-lite"/>
    </source>
</evidence>
<dbReference type="Pfam" id="PF13087">
    <property type="entry name" value="AAA_12"/>
    <property type="match status" value="1"/>
</dbReference>
<dbReference type="PANTHER" id="PTHR10887:SF538">
    <property type="entry name" value="HELICASE MAGATAMA 3-RELATED"/>
    <property type="match status" value="1"/>
</dbReference>
<evidence type="ECO:0000313" key="3">
    <source>
        <dbReference type="Proteomes" id="UP000887565"/>
    </source>
</evidence>
<feature type="region of interest" description="Disordered" evidence="1">
    <location>
        <begin position="256"/>
        <end position="287"/>
    </location>
</feature>
<dbReference type="AlphaFoldDB" id="A0A915JUB6"/>
<feature type="compositionally biased region" description="Basic and acidic residues" evidence="1">
    <location>
        <begin position="274"/>
        <end position="287"/>
    </location>
</feature>
<keyword evidence="3" id="KW-1185">Reference proteome</keyword>
<protein>
    <submittedName>
        <fullName evidence="4">DNA2/NAM7 helicase-like C-terminal domain-containing protein</fullName>
    </submittedName>
</protein>
<dbReference type="InterPro" id="IPR041679">
    <property type="entry name" value="DNA2/NAM7-like_C"/>
</dbReference>
<feature type="domain" description="DNA2/NAM7 helicase-like C-terminal" evidence="2">
    <location>
        <begin position="395"/>
        <end position="440"/>
    </location>
</feature>
<reference evidence="4" key="1">
    <citation type="submission" date="2022-11" db="UniProtKB">
        <authorList>
            <consortium name="WormBaseParasite"/>
        </authorList>
    </citation>
    <scope>IDENTIFICATION</scope>
</reference>
<dbReference type="InterPro" id="IPR027417">
    <property type="entry name" value="P-loop_NTPase"/>
</dbReference>
<dbReference type="InterPro" id="IPR045055">
    <property type="entry name" value="DNA2/NAM7-like"/>
</dbReference>
<evidence type="ECO:0000259" key="2">
    <source>
        <dbReference type="Pfam" id="PF13087"/>
    </source>
</evidence>
<dbReference type="WBParaSite" id="nRc.2.0.1.t29693-RA">
    <property type="protein sequence ID" value="nRc.2.0.1.t29693-RA"/>
    <property type="gene ID" value="nRc.2.0.1.g29693"/>
</dbReference>
<proteinExistence type="predicted"/>
<dbReference type="Proteomes" id="UP000887565">
    <property type="component" value="Unplaced"/>
</dbReference>
<evidence type="ECO:0000313" key="4">
    <source>
        <dbReference type="WBParaSite" id="nRc.2.0.1.t29693-RA"/>
    </source>
</evidence>
<sequence>MAKDVLENLKTDSQEAIKPMSWKSGDSLVYYLELVAALPLLEPWNPVKTEVYSWQNWFPFDWLQFREAEEALQIGHYKSLLKDEAYKTLTPQLQYPIREDAELMDYPIAYAPRNPLQIRLEFVSNSFWERTLASDMPGYTLMYTSASELVSKVLLNRPSISQTAQAGGSGQVKTQPQVPAPVVKTQQPALVTGATQAAAVVVMVPGPTQPGVAQPTPVPQVQQPAEVELEVLTIMQTVPPAPAVLPAKIKQLLPKIQNSDSKSSSEEEGEDGVEANKARTKAKMEVRPEAKARGDIIEEGLERLGKGICMQLDHRTTACDNMQTVQPNPKSTEFGTNSKVTLLGDPCQLGPCITSQTAEELGYGQTLFKCLYNMKMPYAILNEQYCMHPDIRSLGQESDIVIYNIVRSNPYFSIRLLENYKRLNIAINRAGCLLFIVGNATMFPSLKEGEH</sequence>
<organism evidence="3 4">
    <name type="scientific">Romanomermis culicivorax</name>
    <name type="common">Nematode worm</name>
    <dbReference type="NCBI Taxonomy" id="13658"/>
    <lineage>
        <taxon>Eukaryota</taxon>
        <taxon>Metazoa</taxon>
        <taxon>Ecdysozoa</taxon>
        <taxon>Nematoda</taxon>
        <taxon>Enoplea</taxon>
        <taxon>Dorylaimia</taxon>
        <taxon>Mermithida</taxon>
        <taxon>Mermithoidea</taxon>
        <taxon>Mermithidae</taxon>
        <taxon>Romanomermis</taxon>
    </lineage>
</organism>
<dbReference type="PANTHER" id="PTHR10887">
    <property type="entry name" value="DNA2/NAM7 HELICASE FAMILY"/>
    <property type="match status" value="1"/>
</dbReference>
<accession>A0A915JUB6</accession>
<dbReference type="Gene3D" id="3.40.50.300">
    <property type="entry name" value="P-loop containing nucleotide triphosphate hydrolases"/>
    <property type="match status" value="2"/>
</dbReference>
<name>A0A915JUB6_ROMCU</name>